<feature type="DNA-binding region" description="HMG box" evidence="2">
    <location>
        <begin position="513"/>
        <end position="585"/>
    </location>
</feature>
<feature type="compositionally biased region" description="Basic and acidic residues" evidence="3">
    <location>
        <begin position="340"/>
        <end position="350"/>
    </location>
</feature>
<dbReference type="SMART" id="SM00398">
    <property type="entry name" value="HMG"/>
    <property type="match status" value="2"/>
</dbReference>
<evidence type="ECO:0000313" key="6">
    <source>
        <dbReference type="Proteomes" id="UP000289152"/>
    </source>
</evidence>
<dbReference type="InterPro" id="IPR009071">
    <property type="entry name" value="HMG_box_dom"/>
</dbReference>
<keyword evidence="6" id="KW-1185">Reference proteome</keyword>
<feature type="region of interest" description="Disordered" evidence="3">
    <location>
        <begin position="589"/>
        <end position="629"/>
    </location>
</feature>
<comment type="caution">
    <text evidence="5">The sequence shown here is derived from an EMBL/GenBank/DDBJ whole genome shotgun (WGS) entry which is preliminary data.</text>
</comment>
<dbReference type="InParanoid" id="A0A4Q1BP36"/>
<feature type="compositionally biased region" description="Polar residues" evidence="3">
    <location>
        <begin position="182"/>
        <end position="241"/>
    </location>
</feature>
<feature type="region of interest" description="Disordered" evidence="3">
    <location>
        <begin position="831"/>
        <end position="894"/>
    </location>
</feature>
<gene>
    <name evidence="5" type="ORF">M231_03131</name>
</gene>
<evidence type="ECO:0000259" key="4">
    <source>
        <dbReference type="PROSITE" id="PS50118"/>
    </source>
</evidence>
<feature type="compositionally biased region" description="Polar residues" evidence="3">
    <location>
        <begin position="101"/>
        <end position="161"/>
    </location>
</feature>
<dbReference type="PANTHER" id="PTHR48112">
    <property type="entry name" value="HIGH MOBILITY GROUP PROTEIN DSP1"/>
    <property type="match status" value="1"/>
</dbReference>
<accession>A0A4Q1BP36</accession>
<dbReference type="OrthoDB" id="5550281at2759"/>
<feature type="compositionally biased region" description="Polar residues" evidence="3">
    <location>
        <begin position="74"/>
        <end position="92"/>
    </location>
</feature>
<evidence type="ECO:0000256" key="1">
    <source>
        <dbReference type="ARBA" id="ARBA00023125"/>
    </source>
</evidence>
<feature type="compositionally biased region" description="Polar residues" evidence="3">
    <location>
        <begin position="307"/>
        <end position="326"/>
    </location>
</feature>
<dbReference type="SUPFAM" id="SSF47095">
    <property type="entry name" value="HMG-box"/>
    <property type="match status" value="2"/>
</dbReference>
<keyword evidence="2" id="KW-0539">Nucleus</keyword>
<sequence length="894" mass="97327">MDASQPNLPGMYAAHQRNSSNPRPYAAPDASGQGVSGEQRRDDAHMYGGQESYASYQGGYASGGGGYPYSSNSLTGYTPTTAASGSRKTSGPGTVKPATPPTNASASVGNPSPSSRYYTAQPSSATESSHLPTQSPYQSTSAPPQATHHQISSQNQPQTARPYSGYQGYYNQNQQYSGQYYPTPQTGRPSQAGSASTTTPTMSHNATMSDTSHPHRTPTSATYDYSYSWQHDPNSARTSSDQWQQQQQQRAPVQGINPSNAMPQQWQYAHQMPQSIPPHQMQHGQVPAGGQYSWQQQQWPQNFYPPAQQQAQLQTIAPHQSSSSPVIGNVPAGGKKTKKEKKEKPEKVEGEQVLGKRHAESGTEEEGDEKKDMKKKKGKKEEEKPTPKPPAKSHLHPPRQAQSAWQLFFTDELNKAKAAATTGHSPGGTPQHAKLNVAQIAKDAGAAYAQLDQEQKAYYAQKVQESKEQYAKDLAAWQATLTPEDIRVENAFRAQQRKEGKSRKGNLKDPNAPKKPLSAYFLFLKGIREDSALRAKVWGEEQETTKQSVLAAERWRSLSDEEKKPFLQQAEKDKQEYEAARKIYEDDAAARARGEDVPDRPLLPHVSSPVTIDLKSIREEPKQESPTARQALHQVEPTLAGFHHDSDEEVPHGDGSHPFESIEIDEFDGFHDPLALDLSGLAEQAGQEHGHWDALQNFMDTHDPDQEEPHPLVNVEVSKPIVAESAVLAADELDEEPDTSVAPTLKEAVAETVEIQYSADQGVEAPAPEVAVVAEGHLAVPQSILEPVVDDKDVSTPSGIPTEDIANLPPAGLPPVIDELPIDNAVQLGNANTSAEPVLPTDTTPVIEEAQPPVPMESHSTPIEGNTSEPEEEAMEVDIAANVETTDDDPQSAE</sequence>
<dbReference type="InterPro" id="IPR050342">
    <property type="entry name" value="HMGB"/>
</dbReference>
<evidence type="ECO:0000256" key="2">
    <source>
        <dbReference type="PROSITE-ProRule" id="PRU00267"/>
    </source>
</evidence>
<dbReference type="AlphaFoldDB" id="A0A4Q1BP36"/>
<dbReference type="PANTHER" id="PTHR48112:SF22">
    <property type="entry name" value="MITOCHONDRIAL TRANSCRIPTION FACTOR A, ISOFORM B"/>
    <property type="match status" value="1"/>
</dbReference>
<proteinExistence type="predicted"/>
<feature type="compositionally biased region" description="Basic and acidic residues" evidence="3">
    <location>
        <begin position="589"/>
        <end position="599"/>
    </location>
</feature>
<dbReference type="Gene3D" id="1.10.30.10">
    <property type="entry name" value="High mobility group box domain"/>
    <property type="match status" value="2"/>
</dbReference>
<dbReference type="GO" id="GO:0003677">
    <property type="term" value="F:DNA binding"/>
    <property type="evidence" value="ECO:0007669"/>
    <property type="project" value="UniProtKB-UniRule"/>
</dbReference>
<dbReference type="EMBL" id="SDIL01000029">
    <property type="protein sequence ID" value="RXK39629.1"/>
    <property type="molecule type" value="Genomic_DNA"/>
</dbReference>
<feature type="compositionally biased region" description="Acidic residues" evidence="3">
    <location>
        <begin position="885"/>
        <end position="894"/>
    </location>
</feature>
<feature type="DNA-binding region" description="HMG box" evidence="2">
    <location>
        <begin position="398"/>
        <end position="478"/>
    </location>
</feature>
<reference evidence="5 6" key="1">
    <citation type="submission" date="2016-06" db="EMBL/GenBank/DDBJ databases">
        <title>Evolution of pathogenesis and genome organization in the Tremellales.</title>
        <authorList>
            <person name="Cuomo C."/>
            <person name="Litvintseva A."/>
            <person name="Heitman J."/>
            <person name="Chen Y."/>
            <person name="Sun S."/>
            <person name="Springer D."/>
            <person name="Dromer F."/>
            <person name="Young S."/>
            <person name="Zeng Q."/>
            <person name="Chapman S."/>
            <person name="Gujja S."/>
            <person name="Saif S."/>
            <person name="Birren B."/>
        </authorList>
    </citation>
    <scope>NUCLEOTIDE SEQUENCE [LARGE SCALE GENOMIC DNA]</scope>
    <source>
        <strain evidence="5 6">ATCC 28783</strain>
    </source>
</reference>
<dbReference type="STRING" id="5217.A0A4Q1BP36"/>
<feature type="compositionally biased region" description="Polar residues" evidence="3">
    <location>
        <begin position="858"/>
        <end position="868"/>
    </location>
</feature>
<feature type="compositionally biased region" description="Low complexity" evidence="3">
    <location>
        <begin position="163"/>
        <end position="181"/>
    </location>
</feature>
<organism evidence="5 6">
    <name type="scientific">Tremella mesenterica</name>
    <name type="common">Jelly fungus</name>
    <dbReference type="NCBI Taxonomy" id="5217"/>
    <lineage>
        <taxon>Eukaryota</taxon>
        <taxon>Fungi</taxon>
        <taxon>Dikarya</taxon>
        <taxon>Basidiomycota</taxon>
        <taxon>Agaricomycotina</taxon>
        <taxon>Tremellomycetes</taxon>
        <taxon>Tremellales</taxon>
        <taxon>Tremellaceae</taxon>
        <taxon>Tremella</taxon>
    </lineage>
</organism>
<feature type="region of interest" description="Disordered" evidence="3">
    <location>
        <begin position="486"/>
        <end position="515"/>
    </location>
</feature>
<dbReference type="Proteomes" id="UP000289152">
    <property type="component" value="Unassembled WGS sequence"/>
</dbReference>
<feature type="region of interest" description="Disordered" evidence="3">
    <location>
        <begin position="790"/>
        <end position="810"/>
    </location>
</feature>
<feature type="domain" description="HMG box" evidence="4">
    <location>
        <begin position="513"/>
        <end position="585"/>
    </location>
</feature>
<dbReference type="PROSITE" id="PS50118">
    <property type="entry name" value="HMG_BOX_2"/>
    <property type="match status" value="2"/>
</dbReference>
<dbReference type="Pfam" id="PF09011">
    <property type="entry name" value="HMG_box_2"/>
    <property type="match status" value="2"/>
</dbReference>
<dbReference type="GO" id="GO:0005634">
    <property type="term" value="C:nucleus"/>
    <property type="evidence" value="ECO:0007669"/>
    <property type="project" value="UniProtKB-UniRule"/>
</dbReference>
<keyword evidence="1 2" id="KW-0238">DNA-binding</keyword>
<name>A0A4Q1BP36_TREME</name>
<evidence type="ECO:0000256" key="3">
    <source>
        <dbReference type="SAM" id="MobiDB-lite"/>
    </source>
</evidence>
<feature type="region of interest" description="Disordered" evidence="3">
    <location>
        <begin position="1"/>
        <end position="260"/>
    </location>
</feature>
<protein>
    <recommendedName>
        <fullName evidence="4">HMG box domain-containing protein</fullName>
    </recommendedName>
</protein>
<evidence type="ECO:0000313" key="5">
    <source>
        <dbReference type="EMBL" id="RXK39629.1"/>
    </source>
</evidence>
<feature type="domain" description="HMG box" evidence="4">
    <location>
        <begin position="398"/>
        <end position="478"/>
    </location>
</feature>
<feature type="region of interest" description="Disordered" evidence="3">
    <location>
        <begin position="307"/>
        <end position="436"/>
    </location>
</feature>
<dbReference type="InterPro" id="IPR036910">
    <property type="entry name" value="HMG_box_dom_sf"/>
</dbReference>